<sequence>MRAGRSASAGRERGSGTVLAAGLALVVMMAMALLLLLVQSAVLASRAASAADLAALAAADALRGVTDGEPCTVAAEVAARHGATIVGCAEEPGQTVEVRTELVERSVFGPASGRARAGPPA</sequence>
<protein>
    <recommendedName>
        <fullName evidence="3">Helicase/secretion neighborhood TadE-like protein</fullName>
    </recommendedName>
</protein>
<accession>A0A3B0FK80</accession>
<evidence type="ECO:0000313" key="1">
    <source>
        <dbReference type="EMBL" id="RKO20299.1"/>
    </source>
</evidence>
<dbReference type="EMBL" id="RBNH01000025">
    <property type="protein sequence ID" value="RKO20299.1"/>
    <property type="molecule type" value="Genomic_DNA"/>
</dbReference>
<dbReference type="InterPro" id="IPR021202">
    <property type="entry name" value="Rv3654c-like"/>
</dbReference>
<gene>
    <name evidence="1" type="ORF">D7Z96_19000</name>
</gene>
<name>A0A3B0FK80_PSEPS</name>
<dbReference type="Proteomes" id="UP000273159">
    <property type="component" value="Unassembled WGS sequence"/>
</dbReference>
<dbReference type="NCBIfam" id="TIGR03816">
    <property type="entry name" value="tadE_like_DECH"/>
    <property type="match status" value="1"/>
</dbReference>
<dbReference type="RefSeq" id="WP_120693564.1">
    <property type="nucleotide sequence ID" value="NZ_RBNH01000025.1"/>
</dbReference>
<evidence type="ECO:0000313" key="2">
    <source>
        <dbReference type="Proteomes" id="UP000273159"/>
    </source>
</evidence>
<reference evidence="2" key="2">
    <citation type="submission" date="2018-10" db="EMBL/GenBank/DDBJ databases">
        <authorList>
            <person name="Wang Y."/>
            <person name="Wang J."/>
            <person name="Yang X."/>
            <person name="Wang Z."/>
            <person name="Huang Y."/>
        </authorList>
    </citation>
    <scope>NUCLEOTIDE SEQUENCE [LARGE SCALE GENOMIC DNA]</scope>
    <source>
        <strain evidence="2">J015</strain>
    </source>
</reference>
<evidence type="ECO:0008006" key="3">
    <source>
        <dbReference type="Google" id="ProtNLM"/>
    </source>
</evidence>
<comment type="caution">
    <text evidence="1">The sequence shown here is derived from an EMBL/GenBank/DDBJ whole genome shotgun (WGS) entry which is preliminary data.</text>
</comment>
<dbReference type="AlphaFoldDB" id="A0A3B0FK80"/>
<organism evidence="1 2">
    <name type="scientific">Pseudarthrobacter phenanthrenivorans</name>
    <name type="common">Arthrobacter phenanthrenivorans</name>
    <dbReference type="NCBI Taxonomy" id="361575"/>
    <lineage>
        <taxon>Bacteria</taxon>
        <taxon>Bacillati</taxon>
        <taxon>Actinomycetota</taxon>
        <taxon>Actinomycetes</taxon>
        <taxon>Micrococcales</taxon>
        <taxon>Micrococcaceae</taxon>
        <taxon>Pseudarthrobacter</taxon>
    </lineage>
</organism>
<proteinExistence type="predicted"/>
<reference evidence="1 2" key="1">
    <citation type="submission" date="2018-10" db="EMBL/GenBank/DDBJ databases">
        <title>Genome-guide identification and characterization of bacteria that degrade polycyclic aromatic hydrocarbons and resist hexavalent chromium simultaneously.</title>
        <authorList>
            <person name="Feng H."/>
        </authorList>
    </citation>
    <scope>NUCLEOTIDE SEQUENCE [LARGE SCALE GENOMIC DNA]</scope>
    <source>
        <strain evidence="1 2">J015</strain>
    </source>
</reference>